<evidence type="ECO:0000259" key="8">
    <source>
        <dbReference type="Pfam" id="PF17921"/>
    </source>
</evidence>
<evidence type="ECO:0000256" key="6">
    <source>
        <dbReference type="ARBA" id="ARBA00022918"/>
    </source>
</evidence>
<keyword evidence="1" id="KW-0808">Transferase</keyword>
<organism evidence="9 10">
    <name type="scientific">Sesamum angolense</name>
    <dbReference type="NCBI Taxonomy" id="2727404"/>
    <lineage>
        <taxon>Eukaryota</taxon>
        <taxon>Viridiplantae</taxon>
        <taxon>Streptophyta</taxon>
        <taxon>Embryophyta</taxon>
        <taxon>Tracheophyta</taxon>
        <taxon>Spermatophyta</taxon>
        <taxon>Magnoliopsida</taxon>
        <taxon>eudicotyledons</taxon>
        <taxon>Gunneridae</taxon>
        <taxon>Pentapetalae</taxon>
        <taxon>asterids</taxon>
        <taxon>lamiids</taxon>
        <taxon>Lamiales</taxon>
        <taxon>Pedaliaceae</taxon>
        <taxon>Sesamum</taxon>
    </lineage>
</organism>
<reference evidence="9" key="2">
    <citation type="journal article" date="2024" name="Plant">
        <title>Genomic evolution and insights into agronomic trait innovations of Sesamum species.</title>
        <authorList>
            <person name="Miao H."/>
            <person name="Wang L."/>
            <person name="Qu L."/>
            <person name="Liu H."/>
            <person name="Sun Y."/>
            <person name="Le M."/>
            <person name="Wang Q."/>
            <person name="Wei S."/>
            <person name="Zheng Y."/>
            <person name="Lin W."/>
            <person name="Duan Y."/>
            <person name="Cao H."/>
            <person name="Xiong S."/>
            <person name="Wang X."/>
            <person name="Wei L."/>
            <person name="Li C."/>
            <person name="Ma Q."/>
            <person name="Ju M."/>
            <person name="Zhao R."/>
            <person name="Li G."/>
            <person name="Mu C."/>
            <person name="Tian Q."/>
            <person name="Mei H."/>
            <person name="Zhang T."/>
            <person name="Gao T."/>
            <person name="Zhang H."/>
        </authorList>
    </citation>
    <scope>NUCLEOTIDE SEQUENCE</scope>
    <source>
        <strain evidence="9">K16</strain>
    </source>
</reference>
<dbReference type="SUPFAM" id="SSF56672">
    <property type="entry name" value="DNA/RNA polymerases"/>
    <property type="match status" value="1"/>
</dbReference>
<evidence type="ECO:0000259" key="7">
    <source>
        <dbReference type="Pfam" id="PF17917"/>
    </source>
</evidence>
<dbReference type="InterPro" id="IPR050951">
    <property type="entry name" value="Retrovirus_Pol_polyprotein"/>
</dbReference>
<dbReference type="GO" id="GO:0016787">
    <property type="term" value="F:hydrolase activity"/>
    <property type="evidence" value="ECO:0007669"/>
    <property type="project" value="UniProtKB-KW"/>
</dbReference>
<evidence type="ECO:0000256" key="4">
    <source>
        <dbReference type="ARBA" id="ARBA00022759"/>
    </source>
</evidence>
<keyword evidence="10" id="KW-1185">Reference proteome</keyword>
<accession>A0AAE1T3P8</accession>
<evidence type="ECO:0000256" key="1">
    <source>
        <dbReference type="ARBA" id="ARBA00022679"/>
    </source>
</evidence>
<dbReference type="Pfam" id="PF17917">
    <property type="entry name" value="RT_RNaseH"/>
    <property type="match status" value="1"/>
</dbReference>
<gene>
    <name evidence="9" type="ORF">Sango_3011600</name>
</gene>
<evidence type="ECO:0000256" key="5">
    <source>
        <dbReference type="ARBA" id="ARBA00022801"/>
    </source>
</evidence>
<dbReference type="AlphaFoldDB" id="A0AAE1T3P8"/>
<dbReference type="PANTHER" id="PTHR37984:SF5">
    <property type="entry name" value="PROTEIN NYNRIN-LIKE"/>
    <property type="match status" value="1"/>
</dbReference>
<evidence type="ECO:0000313" key="10">
    <source>
        <dbReference type="Proteomes" id="UP001289374"/>
    </source>
</evidence>
<dbReference type="Gene3D" id="3.10.10.10">
    <property type="entry name" value="HIV Type 1 Reverse Transcriptase, subunit A, domain 1"/>
    <property type="match status" value="1"/>
</dbReference>
<dbReference type="Pfam" id="PF17921">
    <property type="entry name" value="Integrase_H2C2"/>
    <property type="match status" value="1"/>
</dbReference>
<dbReference type="EMBL" id="JACGWL010000981">
    <property type="protein sequence ID" value="KAK4380988.1"/>
    <property type="molecule type" value="Genomic_DNA"/>
</dbReference>
<dbReference type="Gene3D" id="3.10.20.370">
    <property type="match status" value="1"/>
</dbReference>
<evidence type="ECO:0000313" key="9">
    <source>
        <dbReference type="EMBL" id="KAK4380988.1"/>
    </source>
</evidence>
<dbReference type="CDD" id="cd09274">
    <property type="entry name" value="RNase_HI_RT_Ty3"/>
    <property type="match status" value="1"/>
</dbReference>
<protein>
    <submittedName>
        <fullName evidence="9">RNA-directed DNA polymerase</fullName>
    </submittedName>
</protein>
<feature type="domain" description="Reverse transcriptase RNase H-like" evidence="7">
    <location>
        <begin position="136"/>
        <end position="234"/>
    </location>
</feature>
<dbReference type="PANTHER" id="PTHR37984">
    <property type="entry name" value="PROTEIN CBG26694"/>
    <property type="match status" value="1"/>
</dbReference>
<dbReference type="InterPro" id="IPR041588">
    <property type="entry name" value="Integrase_H2C2"/>
</dbReference>
<name>A0AAE1T3P8_9LAMI</name>
<keyword evidence="6 9" id="KW-0695">RNA-directed DNA polymerase</keyword>
<keyword evidence="4" id="KW-0255">Endonuclease</keyword>
<keyword evidence="3" id="KW-0540">Nuclease</keyword>
<keyword evidence="5" id="KW-0378">Hydrolase</keyword>
<dbReference type="InterPro" id="IPR043502">
    <property type="entry name" value="DNA/RNA_pol_sf"/>
</dbReference>
<dbReference type="Proteomes" id="UP001289374">
    <property type="component" value="Unassembled WGS sequence"/>
</dbReference>
<proteinExistence type="predicted"/>
<dbReference type="GO" id="GO:0004519">
    <property type="term" value="F:endonuclease activity"/>
    <property type="evidence" value="ECO:0007669"/>
    <property type="project" value="UniProtKB-KW"/>
</dbReference>
<keyword evidence="2" id="KW-0548">Nucleotidyltransferase</keyword>
<dbReference type="Gene3D" id="1.10.340.70">
    <property type="match status" value="1"/>
</dbReference>
<dbReference type="FunFam" id="3.10.20.370:FF:000001">
    <property type="entry name" value="Retrovirus-related Pol polyprotein from transposon 17.6-like protein"/>
    <property type="match status" value="1"/>
</dbReference>
<dbReference type="InterPro" id="IPR041373">
    <property type="entry name" value="RT_RNaseH"/>
</dbReference>
<dbReference type="GO" id="GO:0003964">
    <property type="term" value="F:RNA-directed DNA polymerase activity"/>
    <property type="evidence" value="ECO:0007669"/>
    <property type="project" value="UniProtKB-KW"/>
</dbReference>
<comment type="caution">
    <text evidence="9">The sequence shown here is derived from an EMBL/GenBank/DDBJ whole genome shotgun (WGS) entry which is preliminary data.</text>
</comment>
<sequence length="593" mass="67356">MTFKYNMCIELPKKLRPRRATDQAIELEPGARPPAQAPYRMAPVELVELRKQLDRLLEAGLVQPSKAPYGSPVLFQRKQDGSMRMCVDYLALNKIDLRSGYWQVRVARGDEPKTTCVTRSLKQAISSQSVLKLPQFDKPFEVQVDASDRALGGVLVQDKHPVAFESRKLKDAELRYNTHEKEMTAVIYCLEAWRHYLLGTKFTIVTDNVANTYFKTQQKLSPKQTHWQEFLGEFDFELVHQPGKHNDVADALSRKLVEEYVFVPVGTLRRRLLRETHDLQWDGHPGIDRMVALLARRYYWLRMEEDVEAYVRTCLVCQLDKVERKEEAGLLQPLSIPEVPWQSVLMDFISGFPKVNGMAFVLVVVDHFFKMKKYADMGRRHVEFSAGDQVLLKLTPQIWKKISSKSVHRGLIPKYDGPFEVMSKVGFAGHGKTANSTCSISIRKESEKMVLKLLDHRMMGQVRKIDGWITWERDVTLWQFEEKLDEYWAVREGVTPPTRVLGSSGGGVKQTVGRAAKQQCTWASSAQRADGLGRCDVAPDSSALELDGSAQGLLMRAVTLGWLQMVSEGLSDGRQLPGNCCPLSIDQTVRLAD</sequence>
<dbReference type="FunFam" id="1.10.340.70:FF:000001">
    <property type="entry name" value="Retrovirus-related Pol polyprotein from transposon gypsy-like Protein"/>
    <property type="match status" value="1"/>
</dbReference>
<evidence type="ECO:0000256" key="2">
    <source>
        <dbReference type="ARBA" id="ARBA00022695"/>
    </source>
</evidence>
<reference evidence="9" key="1">
    <citation type="submission" date="2020-06" db="EMBL/GenBank/DDBJ databases">
        <authorList>
            <person name="Li T."/>
            <person name="Hu X."/>
            <person name="Zhang T."/>
            <person name="Song X."/>
            <person name="Zhang H."/>
            <person name="Dai N."/>
            <person name="Sheng W."/>
            <person name="Hou X."/>
            <person name="Wei L."/>
        </authorList>
    </citation>
    <scope>NUCLEOTIDE SEQUENCE</scope>
    <source>
        <strain evidence="9">K16</strain>
        <tissue evidence="9">Leaf</tissue>
    </source>
</reference>
<evidence type="ECO:0000256" key="3">
    <source>
        <dbReference type="ARBA" id="ARBA00022722"/>
    </source>
</evidence>
<feature type="domain" description="Integrase zinc-binding" evidence="8">
    <location>
        <begin position="267"/>
        <end position="321"/>
    </location>
</feature>